<evidence type="ECO:0000313" key="3">
    <source>
        <dbReference type="EMBL" id="EAR83885.2"/>
    </source>
</evidence>
<reference evidence="4" key="1">
    <citation type="journal article" date="2006" name="PLoS Biol.">
        <title>Macronuclear genome sequence of the ciliate Tetrahymena thermophila, a model eukaryote.</title>
        <authorList>
            <person name="Eisen J.A."/>
            <person name="Coyne R.S."/>
            <person name="Wu M."/>
            <person name="Wu D."/>
            <person name="Thiagarajan M."/>
            <person name="Wortman J.R."/>
            <person name="Badger J.H."/>
            <person name="Ren Q."/>
            <person name="Amedeo P."/>
            <person name="Jones K.M."/>
            <person name="Tallon L.J."/>
            <person name="Delcher A.L."/>
            <person name="Salzberg S.L."/>
            <person name="Silva J.C."/>
            <person name="Haas B.J."/>
            <person name="Majoros W.H."/>
            <person name="Farzad M."/>
            <person name="Carlton J.M."/>
            <person name="Smith R.K. Jr."/>
            <person name="Garg J."/>
            <person name="Pearlman R.E."/>
            <person name="Karrer K.M."/>
            <person name="Sun L."/>
            <person name="Manning G."/>
            <person name="Elde N.C."/>
            <person name="Turkewitz A.P."/>
            <person name="Asai D.J."/>
            <person name="Wilkes D.E."/>
            <person name="Wang Y."/>
            <person name="Cai H."/>
            <person name="Collins K."/>
            <person name="Stewart B.A."/>
            <person name="Lee S.R."/>
            <person name="Wilamowska K."/>
            <person name="Weinberg Z."/>
            <person name="Ruzzo W.L."/>
            <person name="Wloga D."/>
            <person name="Gaertig J."/>
            <person name="Frankel J."/>
            <person name="Tsao C.-C."/>
            <person name="Gorovsky M.A."/>
            <person name="Keeling P.J."/>
            <person name="Waller R.F."/>
            <person name="Patron N.J."/>
            <person name="Cherry J.M."/>
            <person name="Stover N.A."/>
            <person name="Krieger C.J."/>
            <person name="del Toro C."/>
            <person name="Ryder H.F."/>
            <person name="Williamson S.C."/>
            <person name="Barbeau R.A."/>
            <person name="Hamilton E.P."/>
            <person name="Orias E."/>
        </authorList>
    </citation>
    <scope>NUCLEOTIDE SEQUENCE [LARGE SCALE GENOMIC DNA]</scope>
    <source>
        <strain evidence="4">SB210</strain>
    </source>
</reference>
<accession>Q22EZ0</accession>
<sequence>MAASLALMKKQIQKYGNIKDLQQAESQNNKENQSSFSKPIIQINAYHSQPKQSSYQAYMQKQINDCNVLQSKRNENSIKISNDFLKDLLDKQIKTENSQFRQEQKNKNQNNLSQFLQSFSSSISPLNQEQRTISSSCKKQSKLSINNNQLRRNQSTEKQRPSTSYQPQSRKIVYNHTVNQTDDNQPAISITPLAKQSLSKTFYKISDNSNSQGQKNQNYRSNISPITKNQNQDSQQLQCNNYIIKLQKSSDKQGNKILIVPRKDSGIKTGTKVIRSQSKSGVYNGSNFKNLFTQTEASEILDNVSITNLTKNNSFLQISKYNHRIFESALNEEKHALQVKKSREDFSQITRCNRAESTDIKLSKKKSRNISMHYNSAIHKNQQNQTHENLYMNYLSNKNVNNILFNTPINQKRNRIMNYEITPWDNNQVSQSDILSDVFNQSPKNQFSPLKNSLMINSNSMSQNLSKYGAEQRLINLQKSFQEQPVEQQQQQIQNLQKKQESKTEETTNRDTSNKNIKAASIPNKDQESSNNKPKTPISNRKSVQIRKISEKIEDNCQQKEVDILPMTNYSDVITSKNIFRPLRPVSKNSRREQTSKNQLNQSAQQIQTPFKKPNYRCDKGLYRNSRIASLNSVLQTFRNIPFIREYIQNPQQQNDFIPILYNLYESLDQRQDPQFMNSISQFFQTFLNSQLNRNDNEMNEIEIIVNVIIEQLLLNATPLRTTQIKLTRLANFSQNDEDACDLYEELAFNHQNNELYSNIFGLLKYKFFCQTCMNEDTNLEDFYIFKTLKMEINRFQTDFLHNLYTTGKSEANYCDFCMKDKLFFQKMEFIQLPQLLIIPLEIKIDTYYSNVNSYTSKNVFNQLEIPKEFMITDIYKNKVYYQLLGEIDKIGNTNQYVSICKDFKGNIQQYQDIKVKFIEKFPLESAQVLFYIKQDYYKF</sequence>
<feature type="region of interest" description="Disordered" evidence="1">
    <location>
        <begin position="584"/>
        <end position="613"/>
    </location>
</feature>
<dbReference type="EMBL" id="GG662544">
    <property type="protein sequence ID" value="EAR83885.2"/>
    <property type="molecule type" value="Genomic_DNA"/>
</dbReference>
<feature type="compositionally biased region" description="Polar residues" evidence="1">
    <location>
        <begin position="596"/>
        <end position="609"/>
    </location>
</feature>
<keyword evidence="4" id="KW-1185">Reference proteome</keyword>
<dbReference type="InParanoid" id="Q22EZ0"/>
<feature type="compositionally biased region" description="Basic and acidic residues" evidence="1">
    <location>
        <begin position="498"/>
        <end position="513"/>
    </location>
</feature>
<dbReference type="HOGENOM" id="CLU_313217_0_0_1"/>
<protein>
    <recommendedName>
        <fullName evidence="2">USP domain-containing protein</fullName>
    </recommendedName>
</protein>
<dbReference type="KEGG" id="tet:TTHERM_00822230"/>
<dbReference type="Proteomes" id="UP000009168">
    <property type="component" value="Unassembled WGS sequence"/>
</dbReference>
<feature type="compositionally biased region" description="Polar residues" evidence="1">
    <location>
        <begin position="130"/>
        <end position="153"/>
    </location>
</feature>
<evidence type="ECO:0000313" key="4">
    <source>
        <dbReference type="Proteomes" id="UP000009168"/>
    </source>
</evidence>
<gene>
    <name evidence="3" type="ORF">TTHERM_00822230</name>
</gene>
<dbReference type="InterPro" id="IPR028889">
    <property type="entry name" value="USP"/>
</dbReference>
<evidence type="ECO:0000256" key="1">
    <source>
        <dbReference type="SAM" id="MobiDB-lite"/>
    </source>
</evidence>
<proteinExistence type="predicted"/>
<feature type="region of interest" description="Disordered" evidence="1">
    <location>
        <begin position="130"/>
        <end position="169"/>
    </location>
</feature>
<dbReference type="AlphaFoldDB" id="Q22EZ0"/>
<feature type="domain" description="USP" evidence="2">
    <location>
        <begin position="620"/>
        <end position="935"/>
    </location>
</feature>
<dbReference type="RefSeq" id="XP_001031548.2">
    <property type="nucleotide sequence ID" value="XM_001031548.2"/>
</dbReference>
<dbReference type="SUPFAM" id="SSF54001">
    <property type="entry name" value="Cysteine proteinases"/>
    <property type="match status" value="1"/>
</dbReference>
<organism evidence="3 4">
    <name type="scientific">Tetrahymena thermophila (strain SB210)</name>
    <dbReference type="NCBI Taxonomy" id="312017"/>
    <lineage>
        <taxon>Eukaryota</taxon>
        <taxon>Sar</taxon>
        <taxon>Alveolata</taxon>
        <taxon>Ciliophora</taxon>
        <taxon>Intramacronucleata</taxon>
        <taxon>Oligohymenophorea</taxon>
        <taxon>Hymenostomatida</taxon>
        <taxon>Tetrahymenina</taxon>
        <taxon>Tetrahymenidae</taxon>
        <taxon>Tetrahymena</taxon>
    </lineage>
</organism>
<evidence type="ECO:0000259" key="2">
    <source>
        <dbReference type="PROSITE" id="PS50235"/>
    </source>
</evidence>
<dbReference type="PROSITE" id="PS50235">
    <property type="entry name" value="USP_3"/>
    <property type="match status" value="1"/>
</dbReference>
<feature type="region of interest" description="Disordered" evidence="1">
    <location>
        <begin position="206"/>
        <end position="232"/>
    </location>
</feature>
<feature type="compositionally biased region" description="Low complexity" evidence="1">
    <location>
        <begin position="486"/>
        <end position="497"/>
    </location>
</feature>
<dbReference type="GeneID" id="7835547"/>
<feature type="region of interest" description="Disordered" evidence="1">
    <location>
        <begin position="486"/>
        <end position="545"/>
    </location>
</feature>
<name>Q22EZ0_TETTS</name>
<dbReference type="InterPro" id="IPR038765">
    <property type="entry name" value="Papain-like_cys_pep_sf"/>
</dbReference>
<feature type="compositionally biased region" description="Polar residues" evidence="1">
    <location>
        <begin position="529"/>
        <end position="543"/>
    </location>
</feature>